<proteinExistence type="predicted"/>
<keyword evidence="1" id="KW-0663">Pyridoxal phosphate</keyword>
<dbReference type="InterPro" id="IPR015422">
    <property type="entry name" value="PyrdxlP-dep_Trfase_small"/>
</dbReference>
<keyword evidence="3" id="KW-0808">Transferase</keyword>
<reference evidence="3 4" key="1">
    <citation type="submission" date="2024-09" db="EMBL/GenBank/DDBJ databases">
        <authorList>
            <person name="Sun Q."/>
            <person name="Mori K."/>
        </authorList>
    </citation>
    <scope>NUCLEOTIDE SEQUENCE [LARGE SCALE GENOMIC DNA]</scope>
    <source>
        <strain evidence="3 4">TBRC 2205</strain>
    </source>
</reference>
<dbReference type="Proteomes" id="UP001589894">
    <property type="component" value="Unassembled WGS sequence"/>
</dbReference>
<evidence type="ECO:0000313" key="3">
    <source>
        <dbReference type="EMBL" id="MFC0563862.1"/>
    </source>
</evidence>
<organism evidence="3 4">
    <name type="scientific">Plantactinospora siamensis</name>
    <dbReference type="NCBI Taxonomy" id="555372"/>
    <lineage>
        <taxon>Bacteria</taxon>
        <taxon>Bacillati</taxon>
        <taxon>Actinomycetota</taxon>
        <taxon>Actinomycetes</taxon>
        <taxon>Micromonosporales</taxon>
        <taxon>Micromonosporaceae</taxon>
        <taxon>Plantactinospora</taxon>
    </lineage>
</organism>
<keyword evidence="4" id="KW-1185">Reference proteome</keyword>
<keyword evidence="3" id="KW-0032">Aminotransferase</keyword>
<dbReference type="EMBL" id="JBHLUE010000004">
    <property type="protein sequence ID" value="MFC0563862.1"/>
    <property type="molecule type" value="Genomic_DNA"/>
</dbReference>
<dbReference type="PANTHER" id="PTHR43092:SF2">
    <property type="entry name" value="HERCYNYLCYSTEINE SULFOXIDE LYASE"/>
    <property type="match status" value="1"/>
</dbReference>
<comment type="caution">
    <text evidence="3">The sequence shown here is derived from an EMBL/GenBank/DDBJ whole genome shotgun (WGS) entry which is preliminary data.</text>
</comment>
<dbReference type="Pfam" id="PF00266">
    <property type="entry name" value="Aminotran_5"/>
    <property type="match status" value="1"/>
</dbReference>
<dbReference type="InterPro" id="IPR015421">
    <property type="entry name" value="PyrdxlP-dep_Trfase_major"/>
</dbReference>
<dbReference type="GO" id="GO:0008483">
    <property type="term" value="F:transaminase activity"/>
    <property type="evidence" value="ECO:0007669"/>
    <property type="project" value="UniProtKB-KW"/>
</dbReference>
<accession>A0ABV6NSX6</accession>
<sequence length="385" mass="41484">MPGARLLFSLDPAVAHLNHGSFGAVPIAVQRAQQRLRDEMEANPLRFFTRGLSERIAYTRRHLATFLGAEPDGAALVGNASTGTAVVLQSLGLRAGDEVLLTDHGYGAVRLAVERESRRAGAVYRTLAVPLTATDDEWVAAIRSELRPGRTRLLVVDQLTSPTARLLPTAAISAAARSMDVPVLVDAAHAPGMLPTAVREVGADFWVGNLHKWAYAPRGTALLAVAERWRSRIEPLVVSWEQDAGFPLSVEYQATLDYTSWLAAPTGLFTLRTLGLDAVREHNTALAAYGQQVVGAALGLEPAQLPPPGGPSVAMRIVPLRRGLASTIDDARALRQRISDELATEVAVNAWGGRGYLRLSAQVYNRAEEYDRLAERLPSMLATLG</sequence>
<evidence type="ECO:0000259" key="2">
    <source>
        <dbReference type="Pfam" id="PF00266"/>
    </source>
</evidence>
<protein>
    <submittedName>
        <fullName evidence="3">Aminotransferase class V-fold PLP-dependent enzyme</fullName>
    </submittedName>
</protein>
<feature type="domain" description="Aminotransferase class V" evidence="2">
    <location>
        <begin position="50"/>
        <end position="373"/>
    </location>
</feature>
<gene>
    <name evidence="3" type="ORF">ACFFHU_06730</name>
</gene>
<evidence type="ECO:0000313" key="4">
    <source>
        <dbReference type="Proteomes" id="UP001589894"/>
    </source>
</evidence>
<dbReference type="InterPro" id="IPR000192">
    <property type="entry name" value="Aminotrans_V_dom"/>
</dbReference>
<dbReference type="RefSeq" id="WP_377337266.1">
    <property type="nucleotide sequence ID" value="NZ_JBHLUE010000004.1"/>
</dbReference>
<dbReference type="Gene3D" id="3.90.1150.10">
    <property type="entry name" value="Aspartate Aminotransferase, domain 1"/>
    <property type="match status" value="1"/>
</dbReference>
<dbReference type="SUPFAM" id="SSF53383">
    <property type="entry name" value="PLP-dependent transferases"/>
    <property type="match status" value="1"/>
</dbReference>
<dbReference type="InterPro" id="IPR015424">
    <property type="entry name" value="PyrdxlP-dep_Trfase"/>
</dbReference>
<evidence type="ECO:0000256" key="1">
    <source>
        <dbReference type="ARBA" id="ARBA00022898"/>
    </source>
</evidence>
<dbReference type="PANTHER" id="PTHR43092">
    <property type="entry name" value="L-CYSTEINE DESULFHYDRASE"/>
    <property type="match status" value="1"/>
</dbReference>
<name>A0ABV6NSX6_9ACTN</name>
<dbReference type="Gene3D" id="3.40.640.10">
    <property type="entry name" value="Type I PLP-dependent aspartate aminotransferase-like (Major domain)"/>
    <property type="match status" value="1"/>
</dbReference>